<feature type="transmembrane region" description="Helical" evidence="6">
    <location>
        <begin position="636"/>
        <end position="655"/>
    </location>
</feature>
<dbReference type="Pfam" id="PF00361">
    <property type="entry name" value="Proton_antipo_M"/>
    <property type="match status" value="1"/>
</dbReference>
<feature type="transmembrane region" description="Helical" evidence="6">
    <location>
        <begin position="302"/>
        <end position="320"/>
    </location>
</feature>
<evidence type="ECO:0000256" key="5">
    <source>
        <dbReference type="RuleBase" id="RU000320"/>
    </source>
</evidence>
<feature type="transmembrane region" description="Helical" evidence="6">
    <location>
        <begin position="473"/>
        <end position="494"/>
    </location>
</feature>
<feature type="transmembrane region" description="Helical" evidence="6">
    <location>
        <begin position="276"/>
        <end position="295"/>
    </location>
</feature>
<evidence type="ECO:0000259" key="8">
    <source>
        <dbReference type="Pfam" id="PF00662"/>
    </source>
</evidence>
<proteinExistence type="predicted"/>
<feature type="transmembrane region" description="Helical" evidence="6">
    <location>
        <begin position="135"/>
        <end position="156"/>
    </location>
</feature>
<evidence type="ECO:0000313" key="10">
    <source>
        <dbReference type="Proteomes" id="UP000682802"/>
    </source>
</evidence>
<dbReference type="Proteomes" id="UP000682802">
    <property type="component" value="Chromosome 1"/>
</dbReference>
<evidence type="ECO:0000259" key="7">
    <source>
        <dbReference type="Pfam" id="PF00361"/>
    </source>
</evidence>
<protein>
    <submittedName>
        <fullName evidence="9">NADH-quinone oxidoreductase subunit L</fullName>
        <ecNumber evidence="9">1.6.5.-</ecNumber>
    </submittedName>
</protein>
<feature type="transmembrane region" description="Helical" evidence="6">
    <location>
        <begin position="380"/>
        <end position="399"/>
    </location>
</feature>
<evidence type="ECO:0000256" key="2">
    <source>
        <dbReference type="ARBA" id="ARBA00022692"/>
    </source>
</evidence>
<evidence type="ECO:0000313" key="9">
    <source>
        <dbReference type="EMBL" id="QWG07653.1"/>
    </source>
</evidence>
<dbReference type="InterPro" id="IPR001516">
    <property type="entry name" value="Proton_antipo_N"/>
</dbReference>
<feature type="transmembrane region" description="Helical" evidence="6">
    <location>
        <begin position="611"/>
        <end position="630"/>
    </location>
</feature>
<dbReference type="NCBIfam" id="TIGR01974">
    <property type="entry name" value="NDH_I_L"/>
    <property type="match status" value="1"/>
</dbReference>
<feature type="transmembrane region" description="Helical" evidence="6">
    <location>
        <begin position="177"/>
        <end position="198"/>
    </location>
</feature>
<dbReference type="EMBL" id="CP076128">
    <property type="protein sequence ID" value="QWG07653.1"/>
    <property type="molecule type" value="Genomic_DNA"/>
</dbReference>
<dbReference type="InterPro" id="IPR001750">
    <property type="entry name" value="ND/Mrp_TM"/>
</dbReference>
<feature type="transmembrane region" description="Helical" evidence="6">
    <location>
        <begin position="36"/>
        <end position="54"/>
    </location>
</feature>
<keyword evidence="4 6" id="KW-0472">Membrane</keyword>
<evidence type="ECO:0000256" key="4">
    <source>
        <dbReference type="ARBA" id="ARBA00023136"/>
    </source>
</evidence>
<organism evidence="9 10">
    <name type="scientific">Flammeovirga kamogawensis</name>
    <dbReference type="NCBI Taxonomy" id="373891"/>
    <lineage>
        <taxon>Bacteria</taxon>
        <taxon>Pseudomonadati</taxon>
        <taxon>Bacteroidota</taxon>
        <taxon>Cytophagia</taxon>
        <taxon>Cytophagales</taxon>
        <taxon>Flammeovirgaceae</taxon>
        <taxon>Flammeovirga</taxon>
    </lineage>
</organism>
<dbReference type="PANTHER" id="PTHR42829">
    <property type="entry name" value="NADH-UBIQUINONE OXIDOREDUCTASE CHAIN 5"/>
    <property type="match status" value="1"/>
</dbReference>
<dbReference type="GO" id="GO:0016491">
    <property type="term" value="F:oxidoreductase activity"/>
    <property type="evidence" value="ECO:0007669"/>
    <property type="project" value="UniProtKB-KW"/>
</dbReference>
<feature type="transmembrane region" description="Helical" evidence="6">
    <location>
        <begin position="74"/>
        <end position="99"/>
    </location>
</feature>
<feature type="transmembrane region" description="Helical" evidence="6">
    <location>
        <begin position="6"/>
        <end position="24"/>
    </location>
</feature>
<sequence>MNFLHIIISIAVCSPLLGALILTLRKSNQAADKIATLMIGISAICSIVTFALVWSGQNVFISKEWFFLGDNYFYAILSIDKLSALLLSMVSIVSFLVHIYSSAYMQGDPQYKRYFTLLNVFTFSMYGVLLSDNLVLIYLFWELVGFCSYMLIGFWREKEAAVKAAKKAFIVNRVGDAGFMVALLCLYAQFSTLSLHAIVEQFDISMLSNTTILIAAIGVTLAAMGKSAQIPFSVWLPDAMQGPTPVSALIHAATMVAAGIYLLVRCFFFLPDEVLVFIAGVGGVTAFVGAFSALSQYDIKRILAYSTISQLGYMMLAIGVGDPESAIFHLTTHAFFKAGLFLGAGALIHSMHQVSCDICKGFDPQDIRWMGSLRNYMPKTFIGFSIALAALIGLPFTSGFLSKDALLSSVLLKATNDGIYWQFLALLGFGAAALTAFYSIRVLYKVFFGDLGIAQHKVCQKCLVLPHEVGNRMYLPILLLSTLSVWFFYVLSPFNTSGSWIQNSLSIPTIDHHSVHVFTIILSISMICLGGGLAYLIYFKGRLLNLKTSFKQGVLFKVSYNFFYIQNLYKNSVLSVLFVARSLDRIPHADEGFVKLAIGTSEFVRGFDDKVIDFLVKLFAVFNVVFGHVLAWFDKYIVDGVVLYFTKFLWLLGDLFRKPQGERTQSMIAWSLFLLLSLFTILWF</sequence>
<accession>A0ABX8GW81</accession>
<feature type="transmembrane region" description="Helical" evidence="6">
    <location>
        <begin position="514"/>
        <end position="538"/>
    </location>
</feature>
<keyword evidence="10" id="KW-1185">Reference proteome</keyword>
<keyword evidence="3 6" id="KW-1133">Transmembrane helix</keyword>
<feature type="transmembrane region" description="Helical" evidence="6">
    <location>
        <begin position="419"/>
        <end position="440"/>
    </location>
</feature>
<name>A0ABX8GW81_9BACT</name>
<comment type="subcellular location">
    <subcellularLocation>
        <location evidence="1">Endomembrane system</location>
        <topology evidence="1">Multi-pass membrane protein</topology>
    </subcellularLocation>
    <subcellularLocation>
        <location evidence="5">Membrane</location>
        <topology evidence="5">Multi-pass membrane protein</topology>
    </subcellularLocation>
</comment>
<dbReference type="PANTHER" id="PTHR42829:SF2">
    <property type="entry name" value="NADH-UBIQUINONE OXIDOREDUCTASE CHAIN 5"/>
    <property type="match status" value="1"/>
</dbReference>
<dbReference type="Pfam" id="PF00662">
    <property type="entry name" value="Proton_antipo_N"/>
    <property type="match status" value="1"/>
</dbReference>
<feature type="domain" description="NADH:quinone oxidoreductase/Mrp antiporter transmembrane" evidence="7">
    <location>
        <begin position="131"/>
        <end position="415"/>
    </location>
</feature>
<feature type="transmembrane region" description="Helical" evidence="6">
    <location>
        <begin position="667"/>
        <end position="683"/>
    </location>
</feature>
<keyword evidence="9" id="KW-0560">Oxidoreductase</keyword>
<gene>
    <name evidence="9" type="ORF">KM029_01580</name>
</gene>
<dbReference type="InterPro" id="IPR003945">
    <property type="entry name" value="NU5C-like"/>
</dbReference>
<reference evidence="9 10" key="1">
    <citation type="submission" date="2021-05" db="EMBL/GenBank/DDBJ databases">
        <title>Comparative genomic studies on the polysaccharide-degrading batcterial strains of the Flammeovirga genus.</title>
        <authorList>
            <person name="Zewei F."/>
            <person name="Zheng Z."/>
            <person name="Yu L."/>
            <person name="Ruyue G."/>
            <person name="Yanhong M."/>
            <person name="Yuanyuan C."/>
            <person name="Jingyan G."/>
            <person name="Wenjun H."/>
        </authorList>
    </citation>
    <scope>NUCLEOTIDE SEQUENCE [LARGE SCALE GENOMIC DNA]</scope>
    <source>
        <strain evidence="9 10">YS10</strain>
    </source>
</reference>
<feature type="transmembrane region" description="Helical" evidence="6">
    <location>
        <begin position="246"/>
        <end position="270"/>
    </location>
</feature>
<evidence type="ECO:0000256" key="1">
    <source>
        <dbReference type="ARBA" id="ARBA00004127"/>
    </source>
</evidence>
<dbReference type="PRINTS" id="PR01434">
    <property type="entry name" value="NADHDHGNASE5"/>
</dbReference>
<feature type="domain" description="NADH-Ubiquinone oxidoreductase (complex I) chain 5 N-terminal" evidence="8">
    <location>
        <begin position="65"/>
        <end position="115"/>
    </location>
</feature>
<feature type="transmembrane region" description="Helical" evidence="6">
    <location>
        <begin position="326"/>
        <end position="348"/>
    </location>
</feature>
<evidence type="ECO:0000256" key="3">
    <source>
        <dbReference type="ARBA" id="ARBA00022989"/>
    </source>
</evidence>
<dbReference type="Gene3D" id="1.20.5.2700">
    <property type="match status" value="1"/>
</dbReference>
<evidence type="ECO:0000256" key="6">
    <source>
        <dbReference type="SAM" id="Phobius"/>
    </source>
</evidence>
<dbReference type="InterPro" id="IPR018393">
    <property type="entry name" value="NADHpl_OxRdtase_5_subgr"/>
</dbReference>
<dbReference type="EC" id="1.6.5.-" evidence="9"/>
<feature type="transmembrane region" description="Helical" evidence="6">
    <location>
        <begin position="204"/>
        <end position="225"/>
    </location>
</feature>
<dbReference type="RefSeq" id="WP_158631124.1">
    <property type="nucleotide sequence ID" value="NZ_CP076128.1"/>
</dbReference>
<keyword evidence="2 5" id="KW-0812">Transmembrane</keyword>